<dbReference type="AlphaFoldDB" id="A0A1I4B7B5"/>
<feature type="region of interest" description="Disordered" evidence="3">
    <location>
        <begin position="25"/>
        <end position="68"/>
    </location>
</feature>
<dbReference type="PROSITE" id="PS51318">
    <property type="entry name" value="TAT"/>
    <property type="match status" value="1"/>
</dbReference>
<dbReference type="InterPro" id="IPR011330">
    <property type="entry name" value="Glyco_hydro/deAcase_b/a-brl"/>
</dbReference>
<dbReference type="Proteomes" id="UP000199607">
    <property type="component" value="Unassembled WGS sequence"/>
</dbReference>
<dbReference type="GO" id="GO:0016810">
    <property type="term" value="F:hydrolase activity, acting on carbon-nitrogen (but not peptide) bonds"/>
    <property type="evidence" value="ECO:0007669"/>
    <property type="project" value="InterPro"/>
</dbReference>
<dbReference type="PANTHER" id="PTHR34216">
    <property type="match status" value="1"/>
</dbReference>
<accession>A0A1I4B7B5</accession>
<feature type="domain" description="NodB homology" evidence="4">
    <location>
        <begin position="225"/>
        <end position="426"/>
    </location>
</feature>
<keyword evidence="6" id="KW-1185">Reference proteome</keyword>
<evidence type="ECO:0000256" key="3">
    <source>
        <dbReference type="SAM" id="MobiDB-lite"/>
    </source>
</evidence>
<dbReference type="EMBL" id="FOTC01000001">
    <property type="protein sequence ID" value="SFK63766.1"/>
    <property type="molecule type" value="Genomic_DNA"/>
</dbReference>
<dbReference type="PROSITE" id="PS51677">
    <property type="entry name" value="NODB"/>
    <property type="match status" value="1"/>
</dbReference>
<reference evidence="6" key="1">
    <citation type="submission" date="2016-10" db="EMBL/GenBank/DDBJ databases">
        <authorList>
            <person name="Varghese N."/>
            <person name="Submissions S."/>
        </authorList>
    </citation>
    <scope>NUCLEOTIDE SEQUENCE [LARGE SCALE GENOMIC DNA]</scope>
    <source>
        <strain evidence="6">CGMCC 1.7738</strain>
    </source>
</reference>
<dbReference type="CDD" id="cd10970">
    <property type="entry name" value="CE4_DAC_u1_6s"/>
    <property type="match status" value="1"/>
</dbReference>
<gene>
    <name evidence="5" type="ORF">SAMN04487950_0312</name>
</gene>
<proteinExistence type="predicted"/>
<dbReference type="InterPro" id="IPR006311">
    <property type="entry name" value="TAT_signal"/>
</dbReference>
<dbReference type="PROSITE" id="PS51257">
    <property type="entry name" value="PROKAR_LIPOPROTEIN"/>
    <property type="match status" value="1"/>
</dbReference>
<evidence type="ECO:0000256" key="2">
    <source>
        <dbReference type="ARBA" id="ARBA00022729"/>
    </source>
</evidence>
<dbReference type="PANTHER" id="PTHR34216:SF3">
    <property type="entry name" value="POLY-BETA-1,6-N-ACETYL-D-GLUCOSAMINE N-DEACETYLASE"/>
    <property type="match status" value="1"/>
</dbReference>
<evidence type="ECO:0000313" key="5">
    <source>
        <dbReference type="EMBL" id="SFK63766.1"/>
    </source>
</evidence>
<sequence>MKEPATRRRFLAAAGVAGVAGLAGCSGGADPATETTNVVTSTPSTTAANETSEAGTGTPSSSAVESPFDRGTLVDDFEAFGSEESRWGTIRGTTEADTDDVYAGTQSVRMSNENGDAAGIFKSFPDGLDLTSHDLSLAVKLEKPVRGRFAAEFIAPARSDMLTSKRFIPKELNDWIRIDLGYTGKKGEPVMEAIQELRLMVLTEEGTPIDVHIDDLRKIPKPDTGKVVLQFDDSRASHYDVAFEELQDRGWAGGSAIIPNSINSDGYLTTGQMREMRDAGWDMMSHPQASKPLPQYSEAKQQQLIQQAYNYLDLKGFSEGARHFVAPYNRVSKTTLDIVSEYHDAGYMFGACPNNAQQPSNMYAISRVMGRDPQGTRRILNIADAYNQLVVVTWHTIGYGDEYETTPEDFRNVLDHIEEETGLEVVAPSALLDG</sequence>
<evidence type="ECO:0000313" key="6">
    <source>
        <dbReference type="Proteomes" id="UP000199607"/>
    </source>
</evidence>
<organism evidence="5 6">
    <name type="scientific">Halogranum rubrum</name>
    <dbReference type="NCBI Taxonomy" id="553466"/>
    <lineage>
        <taxon>Archaea</taxon>
        <taxon>Methanobacteriati</taxon>
        <taxon>Methanobacteriota</taxon>
        <taxon>Stenosarchaea group</taxon>
        <taxon>Halobacteria</taxon>
        <taxon>Halobacteriales</taxon>
        <taxon>Haloferacaceae</taxon>
    </lineage>
</organism>
<dbReference type="InterPro" id="IPR051398">
    <property type="entry name" value="Polysacch_Deacetylase"/>
</dbReference>
<protein>
    <submittedName>
        <fullName evidence="5">Polysaccharide deacetylase</fullName>
    </submittedName>
</protein>
<dbReference type="STRING" id="553466.SAMN04487950_0312"/>
<dbReference type="GO" id="GO:0005576">
    <property type="term" value="C:extracellular region"/>
    <property type="evidence" value="ECO:0007669"/>
    <property type="project" value="UniProtKB-SubCell"/>
</dbReference>
<evidence type="ECO:0000259" key="4">
    <source>
        <dbReference type="PROSITE" id="PS51677"/>
    </source>
</evidence>
<feature type="compositionally biased region" description="Low complexity" evidence="3">
    <location>
        <begin position="25"/>
        <end position="49"/>
    </location>
</feature>
<dbReference type="GO" id="GO:0005975">
    <property type="term" value="P:carbohydrate metabolic process"/>
    <property type="evidence" value="ECO:0007669"/>
    <property type="project" value="InterPro"/>
</dbReference>
<feature type="compositionally biased region" description="Polar residues" evidence="3">
    <location>
        <begin position="50"/>
        <end position="64"/>
    </location>
</feature>
<dbReference type="Gene3D" id="3.20.20.370">
    <property type="entry name" value="Glycoside hydrolase/deacetylase"/>
    <property type="match status" value="1"/>
</dbReference>
<comment type="subcellular location">
    <subcellularLocation>
        <location evidence="1">Secreted</location>
    </subcellularLocation>
</comment>
<name>A0A1I4B7B5_9EURY</name>
<dbReference type="RefSeq" id="WP_089864826.1">
    <property type="nucleotide sequence ID" value="NZ_FOTC01000001.1"/>
</dbReference>
<evidence type="ECO:0000256" key="1">
    <source>
        <dbReference type="ARBA" id="ARBA00004613"/>
    </source>
</evidence>
<keyword evidence="2" id="KW-0732">Signal</keyword>
<dbReference type="SUPFAM" id="SSF88713">
    <property type="entry name" value="Glycoside hydrolase/deacetylase"/>
    <property type="match status" value="1"/>
</dbReference>
<dbReference type="InterPro" id="IPR002509">
    <property type="entry name" value="NODB_dom"/>
</dbReference>
<dbReference type="Pfam" id="PF01522">
    <property type="entry name" value="Polysacc_deac_1"/>
    <property type="match status" value="1"/>
</dbReference>